<dbReference type="InterPro" id="IPR027417">
    <property type="entry name" value="P-loop_NTPase"/>
</dbReference>
<feature type="transmembrane region" description="Helical" evidence="9">
    <location>
        <begin position="227"/>
        <end position="249"/>
    </location>
</feature>
<evidence type="ECO:0000256" key="8">
    <source>
        <dbReference type="ARBA" id="ARBA00023136"/>
    </source>
</evidence>
<dbReference type="Pfam" id="PF00005">
    <property type="entry name" value="ABC_tran"/>
    <property type="match status" value="1"/>
</dbReference>
<dbReference type="HOGENOM" id="CLU_000604_84_3_11"/>
<feature type="transmembrane region" description="Helical" evidence="9">
    <location>
        <begin position="274"/>
        <end position="298"/>
    </location>
</feature>
<dbReference type="AlphaFoldDB" id="S2X1D8"/>
<dbReference type="InterPro" id="IPR011527">
    <property type="entry name" value="ABC1_TM_dom"/>
</dbReference>
<dbReference type="RefSeq" id="WP_016455106.1">
    <property type="nucleotide sequence ID" value="NZ_KE150269.1"/>
</dbReference>
<evidence type="ECO:0008006" key="14">
    <source>
        <dbReference type="Google" id="ProtNLM"/>
    </source>
</evidence>
<evidence type="ECO:0000256" key="9">
    <source>
        <dbReference type="SAM" id="Phobius"/>
    </source>
</evidence>
<dbReference type="FunFam" id="3.40.50.300:FF:000854">
    <property type="entry name" value="Multidrug ABC transporter ATP-binding protein"/>
    <property type="match status" value="1"/>
</dbReference>
<dbReference type="InterPro" id="IPR036640">
    <property type="entry name" value="ABC1_TM_sf"/>
</dbReference>
<reference evidence="12 13" key="1">
    <citation type="submission" date="2013-04" db="EMBL/GenBank/DDBJ databases">
        <title>The Genome Sequence of Propionimicrobium lymphophilum ACS-093-V-SCH5.</title>
        <authorList>
            <consortium name="The Broad Institute Genomics Platform"/>
            <person name="Earl A."/>
            <person name="Ward D."/>
            <person name="Feldgarden M."/>
            <person name="Gevers D."/>
            <person name="Saerens B."/>
            <person name="Vaneechoutte M."/>
            <person name="Walker B."/>
            <person name="Young S."/>
            <person name="Zeng Q."/>
            <person name="Gargeya S."/>
            <person name="Fitzgerald M."/>
            <person name="Haas B."/>
            <person name="Abouelleil A."/>
            <person name="Allen A.W."/>
            <person name="Alvarado L."/>
            <person name="Arachchi H.M."/>
            <person name="Berlin A.M."/>
            <person name="Chapman S.B."/>
            <person name="Gainer-Dewar J."/>
            <person name="Goldberg J."/>
            <person name="Griggs A."/>
            <person name="Gujja S."/>
            <person name="Hansen M."/>
            <person name="Howarth C."/>
            <person name="Imamovic A."/>
            <person name="Ireland A."/>
            <person name="Larimer J."/>
            <person name="McCowan C."/>
            <person name="Murphy C."/>
            <person name="Pearson M."/>
            <person name="Poon T.W."/>
            <person name="Priest M."/>
            <person name="Roberts A."/>
            <person name="Saif S."/>
            <person name="Shea T."/>
            <person name="Sisk P."/>
            <person name="Sykes S."/>
            <person name="Wortman J."/>
            <person name="Nusbaum C."/>
            <person name="Birren B."/>
        </authorList>
    </citation>
    <scope>NUCLEOTIDE SEQUENCE [LARGE SCALE GENOMIC DNA]</scope>
    <source>
        <strain evidence="12 13">ACS-093-V-SCH5</strain>
    </source>
</reference>
<dbReference type="GO" id="GO:0015421">
    <property type="term" value="F:ABC-type oligopeptide transporter activity"/>
    <property type="evidence" value="ECO:0007669"/>
    <property type="project" value="TreeGrafter"/>
</dbReference>
<gene>
    <name evidence="12" type="ORF">HMPREF9306_00249</name>
</gene>
<dbReference type="InterPro" id="IPR017871">
    <property type="entry name" value="ABC_transporter-like_CS"/>
</dbReference>
<evidence type="ECO:0000256" key="6">
    <source>
        <dbReference type="ARBA" id="ARBA00022840"/>
    </source>
</evidence>
<dbReference type="Gene3D" id="3.40.50.300">
    <property type="entry name" value="P-loop containing nucleotide triphosphate hydrolases"/>
    <property type="match status" value="1"/>
</dbReference>
<dbReference type="InterPro" id="IPR003439">
    <property type="entry name" value="ABC_transporter-like_ATP-bd"/>
</dbReference>
<dbReference type="PANTHER" id="PTHR43394:SF1">
    <property type="entry name" value="ATP-BINDING CASSETTE SUB-FAMILY B MEMBER 10, MITOCHONDRIAL"/>
    <property type="match status" value="1"/>
</dbReference>
<feature type="domain" description="ABC transmembrane type-1" evidence="11">
    <location>
        <begin position="18"/>
        <end position="300"/>
    </location>
</feature>
<name>S2X1D8_9ACTN</name>
<comment type="subcellular location">
    <subcellularLocation>
        <location evidence="1">Cell membrane</location>
        <topology evidence="1">Multi-pass membrane protein</topology>
    </subcellularLocation>
</comment>
<keyword evidence="8 9" id="KW-0472">Membrane</keyword>
<dbReference type="STRING" id="883161.HMPREF9306_00249"/>
<protein>
    <recommendedName>
        <fullName evidence="14">ABC transporter ATP-binding protein</fullName>
    </recommendedName>
</protein>
<keyword evidence="5" id="KW-0547">Nucleotide-binding</keyword>
<evidence type="ECO:0000256" key="4">
    <source>
        <dbReference type="ARBA" id="ARBA00022692"/>
    </source>
</evidence>
<dbReference type="PROSITE" id="PS50929">
    <property type="entry name" value="ABC_TM1F"/>
    <property type="match status" value="1"/>
</dbReference>
<dbReference type="PATRIC" id="fig|883161.3.peg.252"/>
<feature type="transmembrane region" description="Helical" evidence="9">
    <location>
        <begin position="12"/>
        <end position="34"/>
    </location>
</feature>
<dbReference type="SUPFAM" id="SSF52540">
    <property type="entry name" value="P-loop containing nucleoside triphosphate hydrolases"/>
    <property type="match status" value="1"/>
</dbReference>
<dbReference type="Proteomes" id="UP000014417">
    <property type="component" value="Unassembled WGS sequence"/>
</dbReference>
<proteinExistence type="predicted"/>
<dbReference type="SUPFAM" id="SSF90123">
    <property type="entry name" value="ABC transporter transmembrane region"/>
    <property type="match status" value="1"/>
</dbReference>
<keyword evidence="4 9" id="KW-0812">Transmembrane</keyword>
<dbReference type="PROSITE" id="PS50893">
    <property type="entry name" value="ABC_TRANSPORTER_2"/>
    <property type="match status" value="1"/>
</dbReference>
<evidence type="ECO:0000256" key="7">
    <source>
        <dbReference type="ARBA" id="ARBA00022989"/>
    </source>
</evidence>
<dbReference type="PROSITE" id="PS00211">
    <property type="entry name" value="ABC_TRANSPORTER_1"/>
    <property type="match status" value="1"/>
</dbReference>
<dbReference type="GO" id="GO:0005524">
    <property type="term" value="F:ATP binding"/>
    <property type="evidence" value="ECO:0007669"/>
    <property type="project" value="UniProtKB-KW"/>
</dbReference>
<evidence type="ECO:0000256" key="1">
    <source>
        <dbReference type="ARBA" id="ARBA00004651"/>
    </source>
</evidence>
<feature type="transmembrane region" description="Helical" evidence="9">
    <location>
        <begin position="157"/>
        <end position="177"/>
    </location>
</feature>
<evidence type="ECO:0000256" key="3">
    <source>
        <dbReference type="ARBA" id="ARBA00022475"/>
    </source>
</evidence>
<feature type="transmembrane region" description="Helical" evidence="9">
    <location>
        <begin position="127"/>
        <end position="151"/>
    </location>
</feature>
<feature type="transmembrane region" description="Helical" evidence="9">
    <location>
        <begin position="61"/>
        <end position="84"/>
    </location>
</feature>
<accession>S2X1D8</accession>
<evidence type="ECO:0000259" key="10">
    <source>
        <dbReference type="PROSITE" id="PS50893"/>
    </source>
</evidence>
<comment type="caution">
    <text evidence="12">The sequence shown here is derived from an EMBL/GenBank/DDBJ whole genome shotgun (WGS) entry which is preliminary data.</text>
</comment>
<keyword evidence="6" id="KW-0067">ATP-binding</keyword>
<evidence type="ECO:0000256" key="5">
    <source>
        <dbReference type="ARBA" id="ARBA00022741"/>
    </source>
</evidence>
<keyword evidence="13" id="KW-1185">Reference proteome</keyword>
<dbReference type="InterPro" id="IPR039421">
    <property type="entry name" value="Type_1_exporter"/>
</dbReference>
<dbReference type="CDD" id="cd18548">
    <property type="entry name" value="ABC_6TM_Tm287_like"/>
    <property type="match status" value="1"/>
</dbReference>
<dbReference type="InterPro" id="IPR003593">
    <property type="entry name" value="AAA+_ATPase"/>
</dbReference>
<evidence type="ECO:0000313" key="13">
    <source>
        <dbReference type="Proteomes" id="UP000014417"/>
    </source>
</evidence>
<organism evidence="12 13">
    <name type="scientific">Propionimicrobium lymphophilum ACS-093-V-SCH5</name>
    <dbReference type="NCBI Taxonomy" id="883161"/>
    <lineage>
        <taxon>Bacteria</taxon>
        <taxon>Bacillati</taxon>
        <taxon>Actinomycetota</taxon>
        <taxon>Actinomycetes</taxon>
        <taxon>Propionibacteriales</taxon>
        <taxon>Propionibacteriaceae</taxon>
        <taxon>Propionimicrobium</taxon>
    </lineage>
</organism>
<dbReference type="Pfam" id="PF00664">
    <property type="entry name" value="ABC_membrane"/>
    <property type="match status" value="1"/>
</dbReference>
<sequence length="579" mass="62779">MLIKLINRYIRPYLGYVAGVAALQLVAVCASLLLPTMNGQIIDQGVARADTDYIVHRGAQMLAVAGVQVLAQCAAVFLAANAAMKFGRDVRSALFNHALKFSAREINDLGTASLITRNTNDVLQVQTLVFMTCSLMISAPLTMVGGVFMALRQDVVLSWTILIAVAALAISVSVIVLRMTPLFQRQQFAVDEINRVTREQITGIRVVRAFTQEEQEQARFTHANDRLMKLGLSIGTLFSVLFPLVMLILDVSQVGVMWLGGSRIDAGEMEVGKLIAFLTYLMQILMSVMMATMMVLMAPRAAVCAKRIMEVFKTDSSVTWRTDPVTSNSPGEEILRLDSVEFCYPGASQPVLEDISFAIKRGQTTAIIGSTGAGKSTLVNLIPRLFNATDGRVLVDGVDVVNYDPDKLWAKIGLVPQKAYLFSGTVASNLKVGKPDASEDEMRAALKVAQADFVEQLGSGEDSGLNAKISQGGTNVSGGQRQRLAIARALIKKPDLYIFDDAFSALDASTEARLRSQLSHATTDAGVLIVAQRVSSISHADQIVVLENGRIDGIGTHEELLDSCRTYREIVESQEQVSA</sequence>
<dbReference type="OrthoDB" id="9806127at2"/>
<evidence type="ECO:0000256" key="2">
    <source>
        <dbReference type="ARBA" id="ARBA00022448"/>
    </source>
</evidence>
<dbReference type="EMBL" id="AGZR01000003">
    <property type="protein sequence ID" value="EPD33834.1"/>
    <property type="molecule type" value="Genomic_DNA"/>
</dbReference>
<feature type="domain" description="ABC transporter" evidence="10">
    <location>
        <begin position="335"/>
        <end position="573"/>
    </location>
</feature>
<keyword evidence="3" id="KW-1003">Cell membrane</keyword>
<evidence type="ECO:0000259" key="11">
    <source>
        <dbReference type="PROSITE" id="PS50929"/>
    </source>
</evidence>
<dbReference type="PANTHER" id="PTHR43394">
    <property type="entry name" value="ATP-DEPENDENT PERMEASE MDL1, MITOCHONDRIAL"/>
    <property type="match status" value="1"/>
</dbReference>
<dbReference type="SMART" id="SM00382">
    <property type="entry name" value="AAA"/>
    <property type="match status" value="1"/>
</dbReference>
<dbReference type="GO" id="GO:0016887">
    <property type="term" value="F:ATP hydrolysis activity"/>
    <property type="evidence" value="ECO:0007669"/>
    <property type="project" value="InterPro"/>
</dbReference>
<dbReference type="GO" id="GO:0005886">
    <property type="term" value="C:plasma membrane"/>
    <property type="evidence" value="ECO:0007669"/>
    <property type="project" value="UniProtKB-SubCell"/>
</dbReference>
<dbReference type="Gene3D" id="1.20.1560.10">
    <property type="entry name" value="ABC transporter type 1, transmembrane domain"/>
    <property type="match status" value="1"/>
</dbReference>
<evidence type="ECO:0000313" key="12">
    <source>
        <dbReference type="EMBL" id="EPD33834.1"/>
    </source>
</evidence>
<keyword evidence="7 9" id="KW-1133">Transmembrane helix</keyword>
<keyword evidence="2" id="KW-0813">Transport</keyword>